<evidence type="ECO:0000313" key="2">
    <source>
        <dbReference type="Proteomes" id="UP000051952"/>
    </source>
</evidence>
<dbReference type="OrthoDB" id="274732at2759"/>
<dbReference type="EMBL" id="CYKH01000770">
    <property type="protein sequence ID" value="CUG36656.1"/>
    <property type="molecule type" value="Genomic_DNA"/>
</dbReference>
<reference evidence="2" key="1">
    <citation type="submission" date="2015-09" db="EMBL/GenBank/DDBJ databases">
        <authorList>
            <consortium name="Pathogen Informatics"/>
        </authorList>
    </citation>
    <scope>NUCLEOTIDE SEQUENCE [LARGE SCALE GENOMIC DNA]</scope>
    <source>
        <strain evidence="2">Lake Konstanz</strain>
    </source>
</reference>
<name>A0A0S4J0V0_BODSA</name>
<dbReference type="OMA" id="SALESWP"/>
<dbReference type="Proteomes" id="UP000051952">
    <property type="component" value="Unassembled WGS sequence"/>
</dbReference>
<dbReference type="VEuPathDB" id="TriTrypDB:BSAL_05180"/>
<gene>
    <name evidence="1" type="ORF">BSAL_05180</name>
</gene>
<accession>A0A0S4J0V0</accession>
<evidence type="ECO:0000313" key="1">
    <source>
        <dbReference type="EMBL" id="CUG36656.1"/>
    </source>
</evidence>
<dbReference type="AlphaFoldDB" id="A0A0S4J0V0"/>
<protein>
    <submittedName>
        <fullName evidence="1">Uncharacterized protein</fullName>
    </submittedName>
</protein>
<keyword evidence="2" id="KW-1185">Reference proteome</keyword>
<proteinExistence type="predicted"/>
<organism evidence="1 2">
    <name type="scientific">Bodo saltans</name>
    <name type="common">Flagellated protozoan</name>
    <dbReference type="NCBI Taxonomy" id="75058"/>
    <lineage>
        <taxon>Eukaryota</taxon>
        <taxon>Discoba</taxon>
        <taxon>Euglenozoa</taxon>
        <taxon>Kinetoplastea</taxon>
        <taxon>Metakinetoplastina</taxon>
        <taxon>Eubodonida</taxon>
        <taxon>Bodonidae</taxon>
        <taxon>Bodo</taxon>
    </lineage>
</organism>
<sequence length="147" mass="16349">MPFVAQNNKSLYETLPMAVGAKRNKRPRDGAVEGLGYSALESWPCRWDGTTLPYTPEPLLLQRGRCSAIRLYWRHPDSAAIRICVPNSKGAYDQLIAGQSYYESPWYATPVEALPAPPAVKHQSTQVDWAELPVPPEAHLVCFLAPT</sequence>